<comment type="caution">
    <text evidence="22">The sequence shown here is derived from an EMBL/GenBank/DDBJ whole genome shotgun (WGS) entry which is preliminary data.</text>
</comment>
<dbReference type="InterPro" id="IPR011006">
    <property type="entry name" value="CheY-like_superfamily"/>
</dbReference>
<keyword evidence="5" id="KW-0808">Transferase</keyword>
<evidence type="ECO:0000256" key="3">
    <source>
        <dbReference type="ARBA" id="ARBA00012438"/>
    </source>
</evidence>
<dbReference type="EMBL" id="AAOH01000004">
    <property type="protein sequence ID" value="EAR28201.1"/>
    <property type="molecule type" value="Genomic_DNA"/>
</dbReference>
<dbReference type="SMART" id="SM00448">
    <property type="entry name" value="REC"/>
    <property type="match status" value="1"/>
</dbReference>
<feature type="transmembrane region" description="Helical" evidence="16">
    <location>
        <begin position="320"/>
        <end position="342"/>
    </location>
</feature>
<dbReference type="SUPFAM" id="SSF47384">
    <property type="entry name" value="Homodimeric domain of signal transducing histidine kinase"/>
    <property type="match status" value="1"/>
</dbReference>
<dbReference type="Pfam" id="PF00512">
    <property type="entry name" value="HisKA"/>
    <property type="match status" value="1"/>
</dbReference>
<evidence type="ECO:0000313" key="22">
    <source>
        <dbReference type="EMBL" id="EAR28201.1"/>
    </source>
</evidence>
<keyword evidence="10 16" id="KW-1133">Transmembrane helix</keyword>
<dbReference type="InterPro" id="IPR004358">
    <property type="entry name" value="Sig_transdc_His_kin-like_C"/>
</dbReference>
<dbReference type="SMART" id="SM00387">
    <property type="entry name" value="HATPase_c"/>
    <property type="match status" value="1"/>
</dbReference>
<evidence type="ECO:0000259" key="18">
    <source>
        <dbReference type="PROSITE" id="PS50110"/>
    </source>
</evidence>
<keyword evidence="9" id="KW-0067">ATP-binding</keyword>
<dbReference type="SUPFAM" id="SSF55874">
    <property type="entry name" value="ATPase domain of HSP90 chaperone/DNA topoisomerase II/histidine kinase"/>
    <property type="match status" value="1"/>
</dbReference>
<keyword evidence="12 16" id="KW-0472">Membrane</keyword>
<dbReference type="Gene3D" id="3.40.50.2300">
    <property type="match status" value="1"/>
</dbReference>
<dbReference type="InterPro" id="IPR000700">
    <property type="entry name" value="PAS-assoc_C"/>
</dbReference>
<dbReference type="NCBIfam" id="TIGR00229">
    <property type="entry name" value="sensory_box"/>
    <property type="match status" value="1"/>
</dbReference>
<dbReference type="PROSITE" id="PS50109">
    <property type="entry name" value="HIS_KIN"/>
    <property type="match status" value="1"/>
</dbReference>
<keyword evidence="8 22" id="KW-0418">Kinase</keyword>
<accession>A4C9Z3</accession>
<dbReference type="CDD" id="cd00130">
    <property type="entry name" value="PAS"/>
    <property type="match status" value="1"/>
</dbReference>
<evidence type="ECO:0000259" key="21">
    <source>
        <dbReference type="PROSITE" id="PS50839"/>
    </source>
</evidence>
<dbReference type="InterPro" id="IPR001789">
    <property type="entry name" value="Sig_transdc_resp-reg_receiver"/>
</dbReference>
<dbReference type="Proteomes" id="UP000006201">
    <property type="component" value="Unassembled WGS sequence"/>
</dbReference>
<evidence type="ECO:0000259" key="19">
    <source>
        <dbReference type="PROSITE" id="PS50112"/>
    </source>
</evidence>
<dbReference type="InterPro" id="IPR003594">
    <property type="entry name" value="HATPase_dom"/>
</dbReference>
<evidence type="ECO:0000256" key="4">
    <source>
        <dbReference type="ARBA" id="ARBA00022553"/>
    </source>
</evidence>
<dbReference type="eggNOG" id="COG5002">
    <property type="taxonomic scope" value="Bacteria"/>
</dbReference>
<dbReference type="FunFam" id="1.10.287.130:FF:000002">
    <property type="entry name" value="Two-component osmosensing histidine kinase"/>
    <property type="match status" value="1"/>
</dbReference>
<dbReference type="OrthoDB" id="9810730at2"/>
<dbReference type="CDD" id="cd16922">
    <property type="entry name" value="HATPase_EvgS-ArcB-TorS-like"/>
    <property type="match status" value="1"/>
</dbReference>
<reference evidence="22 23" key="1">
    <citation type="submission" date="2006-02" db="EMBL/GenBank/DDBJ databases">
        <authorList>
            <person name="Moran M.A."/>
            <person name="Kjelleberg S."/>
            <person name="Egan S."/>
            <person name="Saunders N."/>
            <person name="Thomas T."/>
            <person name="Ferriera S."/>
            <person name="Johnson J."/>
            <person name="Kravitz S."/>
            <person name="Halpern A."/>
            <person name="Remington K."/>
            <person name="Beeson K."/>
            <person name="Tran B."/>
            <person name="Rogers Y.-H."/>
            <person name="Friedman R."/>
            <person name="Venter J.C."/>
        </authorList>
    </citation>
    <scope>NUCLEOTIDE SEQUENCE [LARGE SCALE GENOMIC DNA]</scope>
    <source>
        <strain evidence="22 23">D2</strain>
    </source>
</reference>
<name>A4C9Z3_9GAMM</name>
<dbReference type="SMART" id="SM00091">
    <property type="entry name" value="PAS"/>
    <property type="match status" value="1"/>
</dbReference>
<dbReference type="SMART" id="SM01079">
    <property type="entry name" value="CHASE"/>
    <property type="match status" value="1"/>
</dbReference>
<evidence type="ECO:0000313" key="23">
    <source>
        <dbReference type="Proteomes" id="UP000006201"/>
    </source>
</evidence>
<dbReference type="RefSeq" id="WP_009840033.1">
    <property type="nucleotide sequence ID" value="NZ_CH959301.1"/>
</dbReference>
<evidence type="ECO:0000256" key="13">
    <source>
        <dbReference type="ARBA" id="ARBA00064003"/>
    </source>
</evidence>
<evidence type="ECO:0000259" key="17">
    <source>
        <dbReference type="PROSITE" id="PS50109"/>
    </source>
</evidence>
<dbReference type="STRING" id="87626.PTD2_20337"/>
<keyword evidence="6 16" id="KW-0812">Transmembrane</keyword>
<dbReference type="InterPro" id="IPR036890">
    <property type="entry name" value="HATPase_C_sf"/>
</dbReference>
<evidence type="ECO:0000256" key="16">
    <source>
        <dbReference type="SAM" id="Phobius"/>
    </source>
</evidence>
<dbReference type="InterPro" id="IPR013767">
    <property type="entry name" value="PAS_fold"/>
</dbReference>
<dbReference type="CDD" id="cd00082">
    <property type="entry name" value="HisKA"/>
    <property type="match status" value="1"/>
</dbReference>
<dbReference type="GO" id="GO:0005524">
    <property type="term" value="F:ATP binding"/>
    <property type="evidence" value="ECO:0007669"/>
    <property type="project" value="UniProtKB-KW"/>
</dbReference>
<dbReference type="FunFam" id="3.30.565.10:FF:000010">
    <property type="entry name" value="Sensor histidine kinase RcsC"/>
    <property type="match status" value="1"/>
</dbReference>
<dbReference type="GO" id="GO:0016020">
    <property type="term" value="C:membrane"/>
    <property type="evidence" value="ECO:0007669"/>
    <property type="project" value="UniProtKB-SubCell"/>
</dbReference>
<evidence type="ECO:0000256" key="2">
    <source>
        <dbReference type="ARBA" id="ARBA00004370"/>
    </source>
</evidence>
<protein>
    <recommendedName>
        <fullName evidence="14">Sensory/regulatory protein RpfC</fullName>
        <ecNumber evidence="3">2.7.13.3</ecNumber>
    </recommendedName>
</protein>
<evidence type="ECO:0000256" key="5">
    <source>
        <dbReference type="ARBA" id="ARBA00022679"/>
    </source>
</evidence>
<dbReference type="EC" id="2.7.13.3" evidence="3"/>
<dbReference type="SUPFAM" id="SSF55785">
    <property type="entry name" value="PYP-like sensor domain (PAS domain)"/>
    <property type="match status" value="1"/>
</dbReference>
<dbReference type="InterPro" id="IPR035965">
    <property type="entry name" value="PAS-like_dom_sf"/>
</dbReference>
<evidence type="ECO:0000256" key="15">
    <source>
        <dbReference type="PROSITE-ProRule" id="PRU00169"/>
    </source>
</evidence>
<comment type="subunit">
    <text evidence="13">At low DSF concentrations, interacts with RpfF.</text>
</comment>
<feature type="modified residue" description="4-aspartylphosphate" evidence="15">
    <location>
        <position position="830"/>
    </location>
</feature>
<comment type="subcellular location">
    <subcellularLocation>
        <location evidence="2">Membrane</location>
    </subcellularLocation>
</comment>
<dbReference type="Pfam" id="PF02518">
    <property type="entry name" value="HATPase_c"/>
    <property type="match status" value="1"/>
</dbReference>
<evidence type="ECO:0000256" key="1">
    <source>
        <dbReference type="ARBA" id="ARBA00000085"/>
    </source>
</evidence>
<evidence type="ECO:0000259" key="20">
    <source>
        <dbReference type="PROSITE" id="PS50113"/>
    </source>
</evidence>
<sequence>MQSISPKSSQLKKSILHSLWLPLVALVMGLSLAIHFNQVAVKEEQSVIQNALNERLSHITENVKDSVTLYGYALQSLRSNISTIGLDNFNYQKMQIYIQSHSYNDDYPEPRGLGLIRLVKPQDQTAFIEMAKAERPDNTFNIRQLAPHNDDLFIIQYIEPESRNKQAVGLDIGSEAMRRNAALNAAEYDSPRLTGPITLVQANQKTQQGFLILSPVFNSLTPPTTSKQRVANVVAWSYSPILIDEVLSDVSSLKADIILSISDQTTQSPQQFYTFGDMAFALNEHRSVHTIDLLGRQWQLTLTATPEFLNELNLAPPYQAFGAVMTITFTIMLALFSGQLILMRQSQMKAYELELAQAREKALTEANLKLEEQVEQRASEIANINLLQKRILEASSYAIITTDIKGIITLINPAGEKMLGYSVNELVGKLNPGIFHLPDEIMTRAQALSDELGTQIEPGFEVFVAKARIGQQDINRWTYVHKEGKQFQVKLSINSLYNEFNELVGFLGIASDLTEQLKREQALAHAKDRAEKAVKVKSEFLANMSHEIRTPMNGLFGVMQLLKQENLSSDGKNLLDKALYSAKNLTVIINDILDFSKIEAGKLTLELTNFKLSELIEHINSDLSVNAFNKQIDLTFEINVKHDFWFGDPIRIRQILLNIISNAIKFTNTGGVKVLVNALPTSNGLQISVIDTGIGIAPDAIERLFNRFEQADKSTTRKYGGTGLGLSISQSLIDLMQGEISVTSEENKGTSFSIMIPLVQAHVQQNTPPHVITQLNLDHKTILIAEDNAINIIIVTAMLKPTNATLIIANNGLEAIELTQQHQPDLILMDIQMPEMDGITACQHIKAFDPFIPIVALTANAFAEDKILYAKVGFNGYLAKPLDSDQLMSVIHKALNAKMTL</sequence>
<dbReference type="InterPro" id="IPR006189">
    <property type="entry name" value="CHASE_dom"/>
</dbReference>
<dbReference type="Pfam" id="PF00989">
    <property type="entry name" value="PAS"/>
    <property type="match status" value="1"/>
</dbReference>
<gene>
    <name evidence="22" type="ORF">PTD2_20337</name>
</gene>
<evidence type="ECO:0000256" key="8">
    <source>
        <dbReference type="ARBA" id="ARBA00022777"/>
    </source>
</evidence>
<comment type="catalytic activity">
    <reaction evidence="1">
        <text>ATP + protein L-histidine = ADP + protein N-phospho-L-histidine.</text>
        <dbReference type="EC" id="2.7.13.3"/>
    </reaction>
</comment>
<keyword evidence="4 15" id="KW-0597">Phosphoprotein</keyword>
<feature type="domain" description="CHASE" evidence="21">
    <location>
        <begin position="153"/>
        <end position="253"/>
    </location>
</feature>
<dbReference type="InterPro" id="IPR042240">
    <property type="entry name" value="CHASE_sf"/>
</dbReference>
<evidence type="ECO:0000256" key="9">
    <source>
        <dbReference type="ARBA" id="ARBA00022840"/>
    </source>
</evidence>
<dbReference type="InterPro" id="IPR000014">
    <property type="entry name" value="PAS"/>
</dbReference>
<dbReference type="SMART" id="SM00388">
    <property type="entry name" value="HisKA"/>
    <property type="match status" value="1"/>
</dbReference>
<dbReference type="PROSITE" id="PS50110">
    <property type="entry name" value="RESPONSE_REGULATORY"/>
    <property type="match status" value="1"/>
</dbReference>
<dbReference type="AlphaFoldDB" id="A4C9Z3"/>
<feature type="domain" description="PAC" evidence="20">
    <location>
        <begin position="473"/>
        <end position="525"/>
    </location>
</feature>
<evidence type="ECO:0000256" key="12">
    <source>
        <dbReference type="ARBA" id="ARBA00023136"/>
    </source>
</evidence>
<feature type="domain" description="Response regulatory" evidence="18">
    <location>
        <begin position="781"/>
        <end position="895"/>
    </location>
</feature>
<dbReference type="PANTHER" id="PTHR43047">
    <property type="entry name" value="TWO-COMPONENT HISTIDINE PROTEIN KINASE"/>
    <property type="match status" value="1"/>
</dbReference>
<organism evidence="22 23">
    <name type="scientific">Pseudoalteromonas tunicata D2</name>
    <dbReference type="NCBI Taxonomy" id="87626"/>
    <lineage>
        <taxon>Bacteria</taxon>
        <taxon>Pseudomonadati</taxon>
        <taxon>Pseudomonadota</taxon>
        <taxon>Gammaproteobacteria</taxon>
        <taxon>Alteromonadales</taxon>
        <taxon>Pseudoalteromonadaceae</taxon>
        <taxon>Pseudoalteromonas</taxon>
    </lineage>
</organism>
<dbReference type="Gene3D" id="3.30.450.350">
    <property type="entry name" value="CHASE domain"/>
    <property type="match status" value="1"/>
</dbReference>
<dbReference type="HOGENOM" id="CLU_000445_56_1_6"/>
<dbReference type="PROSITE" id="PS50112">
    <property type="entry name" value="PAS"/>
    <property type="match status" value="1"/>
</dbReference>
<dbReference type="PANTHER" id="PTHR43047:SF64">
    <property type="entry name" value="HISTIDINE KINASE CONTAINING CHEY-HOMOLOGOUS RECEIVER DOMAIN AND PAS DOMAIN-RELATED"/>
    <property type="match status" value="1"/>
</dbReference>
<evidence type="ECO:0000256" key="6">
    <source>
        <dbReference type="ARBA" id="ARBA00022692"/>
    </source>
</evidence>
<feature type="domain" description="Histidine kinase" evidence="17">
    <location>
        <begin position="543"/>
        <end position="760"/>
    </location>
</feature>
<evidence type="ECO:0000256" key="10">
    <source>
        <dbReference type="ARBA" id="ARBA00022989"/>
    </source>
</evidence>
<dbReference type="PRINTS" id="PR00344">
    <property type="entry name" value="BCTRLSENSOR"/>
</dbReference>
<dbReference type="GO" id="GO:0006355">
    <property type="term" value="P:regulation of DNA-templated transcription"/>
    <property type="evidence" value="ECO:0007669"/>
    <property type="project" value="InterPro"/>
</dbReference>
<dbReference type="SUPFAM" id="SSF52172">
    <property type="entry name" value="CheY-like"/>
    <property type="match status" value="1"/>
</dbReference>
<dbReference type="InterPro" id="IPR005467">
    <property type="entry name" value="His_kinase_dom"/>
</dbReference>
<keyword evidence="7" id="KW-0547">Nucleotide-binding</keyword>
<evidence type="ECO:0000256" key="14">
    <source>
        <dbReference type="ARBA" id="ARBA00068150"/>
    </source>
</evidence>
<dbReference type="Pfam" id="PF03924">
    <property type="entry name" value="CHASE"/>
    <property type="match status" value="1"/>
</dbReference>
<proteinExistence type="predicted"/>
<dbReference type="GO" id="GO:0000155">
    <property type="term" value="F:phosphorelay sensor kinase activity"/>
    <property type="evidence" value="ECO:0007669"/>
    <property type="project" value="InterPro"/>
</dbReference>
<dbReference type="Gene3D" id="1.10.287.130">
    <property type="match status" value="1"/>
</dbReference>
<evidence type="ECO:0000256" key="7">
    <source>
        <dbReference type="ARBA" id="ARBA00022741"/>
    </source>
</evidence>
<dbReference type="PROSITE" id="PS50113">
    <property type="entry name" value="PAC"/>
    <property type="match status" value="1"/>
</dbReference>
<dbReference type="Gene3D" id="3.30.450.20">
    <property type="entry name" value="PAS domain"/>
    <property type="match status" value="1"/>
</dbReference>
<dbReference type="PROSITE" id="PS50839">
    <property type="entry name" value="CHASE"/>
    <property type="match status" value="1"/>
</dbReference>
<feature type="domain" description="PAS" evidence="19">
    <location>
        <begin position="389"/>
        <end position="429"/>
    </location>
</feature>
<dbReference type="InterPro" id="IPR003661">
    <property type="entry name" value="HisK_dim/P_dom"/>
</dbReference>
<dbReference type="CDD" id="cd17546">
    <property type="entry name" value="REC_hyHK_CKI1_RcsC-like"/>
    <property type="match status" value="1"/>
</dbReference>
<keyword evidence="11" id="KW-0902">Two-component regulatory system</keyword>
<evidence type="ECO:0000256" key="11">
    <source>
        <dbReference type="ARBA" id="ARBA00023012"/>
    </source>
</evidence>
<dbReference type="Gene3D" id="3.30.565.10">
    <property type="entry name" value="Histidine kinase-like ATPase, C-terminal domain"/>
    <property type="match status" value="1"/>
</dbReference>
<dbReference type="Pfam" id="PF00072">
    <property type="entry name" value="Response_reg"/>
    <property type="match status" value="1"/>
</dbReference>
<dbReference type="InterPro" id="IPR036097">
    <property type="entry name" value="HisK_dim/P_sf"/>
</dbReference>
<keyword evidence="23" id="KW-1185">Reference proteome</keyword>